<evidence type="ECO:0000313" key="4">
    <source>
        <dbReference type="Proteomes" id="UP001597307"/>
    </source>
</evidence>
<proteinExistence type="predicted"/>
<keyword evidence="2" id="KW-0472">Membrane</keyword>
<gene>
    <name evidence="3" type="ORF">ACFSFX_15630</name>
</gene>
<comment type="caution">
    <text evidence="3">The sequence shown here is derived from an EMBL/GenBank/DDBJ whole genome shotgun (WGS) entry which is preliminary data.</text>
</comment>
<feature type="region of interest" description="Disordered" evidence="1">
    <location>
        <begin position="71"/>
        <end position="99"/>
    </location>
</feature>
<name>A0ABW4QB99_9MICC</name>
<keyword evidence="2" id="KW-0812">Transmembrane</keyword>
<evidence type="ECO:0000313" key="3">
    <source>
        <dbReference type="EMBL" id="MFD1848022.1"/>
    </source>
</evidence>
<dbReference type="EMBL" id="JBHUGA010000063">
    <property type="protein sequence ID" value="MFD1848022.1"/>
    <property type="molecule type" value="Genomic_DNA"/>
</dbReference>
<dbReference type="Proteomes" id="UP001597307">
    <property type="component" value="Unassembled WGS sequence"/>
</dbReference>
<feature type="compositionally biased region" description="Low complexity" evidence="1">
    <location>
        <begin position="79"/>
        <end position="99"/>
    </location>
</feature>
<accession>A0ABW4QB99</accession>
<keyword evidence="4" id="KW-1185">Reference proteome</keyword>
<dbReference type="RefSeq" id="WP_343882210.1">
    <property type="nucleotide sequence ID" value="NZ_BAAAIJ010000061.1"/>
</dbReference>
<reference evidence="4" key="1">
    <citation type="journal article" date="2019" name="Int. J. Syst. Evol. Microbiol.">
        <title>The Global Catalogue of Microorganisms (GCM) 10K type strain sequencing project: providing services to taxonomists for standard genome sequencing and annotation.</title>
        <authorList>
            <consortium name="The Broad Institute Genomics Platform"/>
            <consortium name="The Broad Institute Genome Sequencing Center for Infectious Disease"/>
            <person name="Wu L."/>
            <person name="Ma J."/>
        </authorList>
    </citation>
    <scope>NUCLEOTIDE SEQUENCE [LARGE SCALE GENOMIC DNA]</scope>
    <source>
        <strain evidence="4">JCM 11496</strain>
    </source>
</reference>
<feature type="transmembrane region" description="Helical" evidence="2">
    <location>
        <begin position="41"/>
        <end position="60"/>
    </location>
</feature>
<sequence>MIGSVPVLAGVGPGRSSSAQVFSDQAEPGPSRTPLTRRRRWAIAAGVTAAVAALAAAVIISGNFGPTAPLATDQPNSVGTGSAAASSEPAPTTPAAAGSPLATYTPTGVGGDAALLTGSLILEDGCVYIEASDSTRVLAYFPDTDASWSDGVLTFFGTDYQLGQTISLGGGASTVADTEENSASFFTPESCRPDSRWIVSQVPPSPLDITTTEPVREPSSAADMGLTVEVPAGWDLVAGAQGLDVLNPAGEVVSNLQRSAEGGIGGACAEPAVPWQEVRALPVSVDTPNGPVNAKFVLRVFTGDRIVGTTALVLADDPTAGEGCMLYNVISSAEVGLLSLTNNFQLSPYGEGRQFESLSDAEAYAGSAEFDALAAIAESIVITD</sequence>
<organism evidence="3 4">
    <name type="scientific">Arthrobacter flavus</name>
    <dbReference type="NCBI Taxonomy" id="95172"/>
    <lineage>
        <taxon>Bacteria</taxon>
        <taxon>Bacillati</taxon>
        <taxon>Actinomycetota</taxon>
        <taxon>Actinomycetes</taxon>
        <taxon>Micrococcales</taxon>
        <taxon>Micrococcaceae</taxon>
        <taxon>Arthrobacter</taxon>
    </lineage>
</organism>
<protein>
    <submittedName>
        <fullName evidence="3">Uncharacterized protein</fullName>
    </submittedName>
</protein>
<keyword evidence="2" id="KW-1133">Transmembrane helix</keyword>
<evidence type="ECO:0000256" key="2">
    <source>
        <dbReference type="SAM" id="Phobius"/>
    </source>
</evidence>
<evidence type="ECO:0000256" key="1">
    <source>
        <dbReference type="SAM" id="MobiDB-lite"/>
    </source>
</evidence>
<feature type="region of interest" description="Disordered" evidence="1">
    <location>
        <begin position="13"/>
        <end position="35"/>
    </location>
</feature>